<name>A0A0X8NV38_ALCXX</name>
<evidence type="ECO:0000313" key="2">
    <source>
        <dbReference type="EMBL" id="AMG34922.1"/>
    </source>
</evidence>
<feature type="domain" description="DUF4123" evidence="1">
    <location>
        <begin position="35"/>
        <end position="159"/>
    </location>
</feature>
<dbReference type="InterPro" id="IPR025391">
    <property type="entry name" value="DUF4123"/>
</dbReference>
<evidence type="ECO:0000259" key="1">
    <source>
        <dbReference type="Pfam" id="PF13503"/>
    </source>
</evidence>
<dbReference type="RefSeq" id="WP_061070991.1">
    <property type="nucleotide sequence ID" value="NZ_CP014060.2"/>
</dbReference>
<protein>
    <submittedName>
        <fullName evidence="2">DUF4123 domain-containing protein</fullName>
    </submittedName>
</protein>
<dbReference type="AlphaFoldDB" id="A0A0X8NV38"/>
<sequence length="328" mass="35485">MFDGDFPHDADRAATVRLYQQLLAAASRLSHSRLYVLIDPTIEDPLAHAADRGQAVALPLDRSHFLAEHCPYLLELGEFGRDGAIELSVHAACAAAGPGQTHRPVCGWIASPVAAPELARHLARMARCLVPDRAAPVTLRHWDPRVAEVLAQVLSSDQMGQWLAPVQACWRPGRAAGELELQYERPAAAGAPQAGPAAPLVLDHAQCAVLERAGWVNQALDALAEAGHDMAEAGLRARADRLVARAQARWGLETDTDIVDYTLHGLLVHPHFDQHPDIRHAMATVQANGIAAVAALNDITEEQWNRVRQWPGVASESEQTEVRDGGAF</sequence>
<reference evidence="3" key="1">
    <citation type="submission" date="2015-12" db="EMBL/GenBank/DDBJ databases">
        <title>FDA dAtabase for Regulatory Grade micrObial Sequences (FDA-ARGOS): Supporting development and validation of Infectious Disease Dx tests.</title>
        <authorList>
            <person name="Case J."/>
            <person name="Tallon L."/>
            <person name="Sadzewicz L."/>
            <person name="Sengamalay N."/>
            <person name="Ott S."/>
            <person name="Godinez A."/>
            <person name="Nagaraj S."/>
            <person name="Nadendla S."/>
            <person name="Sichtig H."/>
        </authorList>
    </citation>
    <scope>NUCLEOTIDE SEQUENCE [LARGE SCALE GENOMIC DNA]</scope>
    <source>
        <strain evidence="3">FDAARGOS_147</strain>
    </source>
</reference>
<evidence type="ECO:0000313" key="3">
    <source>
        <dbReference type="Proteomes" id="UP000060602"/>
    </source>
</evidence>
<proteinExistence type="predicted"/>
<dbReference type="EMBL" id="CP014060">
    <property type="protein sequence ID" value="AMG34922.1"/>
    <property type="molecule type" value="Genomic_DNA"/>
</dbReference>
<organism evidence="2 3">
    <name type="scientific">Alcaligenes xylosoxydans xylosoxydans</name>
    <name type="common">Achromobacter xylosoxidans</name>
    <dbReference type="NCBI Taxonomy" id="85698"/>
    <lineage>
        <taxon>Bacteria</taxon>
        <taxon>Pseudomonadati</taxon>
        <taxon>Pseudomonadota</taxon>
        <taxon>Betaproteobacteria</taxon>
        <taxon>Burkholderiales</taxon>
        <taxon>Alcaligenaceae</taxon>
        <taxon>Achromobacter</taxon>
    </lineage>
</organism>
<dbReference type="Pfam" id="PF13503">
    <property type="entry name" value="DUF4123"/>
    <property type="match status" value="1"/>
</dbReference>
<gene>
    <name evidence="2" type="ORF">AL504_01930</name>
</gene>
<dbReference type="Proteomes" id="UP000060602">
    <property type="component" value="Chromosome"/>
</dbReference>
<accession>A0A0X8NV38</accession>